<comment type="caution">
    <text evidence="2">The sequence shown here is derived from an EMBL/GenBank/DDBJ whole genome shotgun (WGS) entry which is preliminary data.</text>
</comment>
<gene>
    <name evidence="2" type="ORF">JT362_26405</name>
</gene>
<dbReference type="SUPFAM" id="SSF109854">
    <property type="entry name" value="DinB/YfiT-like putative metalloenzymes"/>
    <property type="match status" value="1"/>
</dbReference>
<reference evidence="2 3" key="1">
    <citation type="submission" date="2021-02" db="EMBL/GenBank/DDBJ databases">
        <title>Actinophytocola xerophila sp. nov., isolated from soil of cotton cropping field.</title>
        <authorList>
            <person name="Huang R."/>
            <person name="Chen X."/>
            <person name="Ge X."/>
            <person name="Liu W."/>
        </authorList>
    </citation>
    <scope>NUCLEOTIDE SEQUENCE [LARGE SCALE GENOMIC DNA]</scope>
    <source>
        <strain evidence="2 3">S1-96</strain>
    </source>
</reference>
<dbReference type="GO" id="GO:0016853">
    <property type="term" value="F:isomerase activity"/>
    <property type="evidence" value="ECO:0007669"/>
    <property type="project" value="UniProtKB-KW"/>
</dbReference>
<accession>A0ABT2JHA2</accession>
<dbReference type="Proteomes" id="UP001156441">
    <property type="component" value="Unassembled WGS sequence"/>
</dbReference>
<dbReference type="NCBIfam" id="TIGR03083">
    <property type="entry name" value="maleylpyruvate isomerase family mycothiol-dependent enzyme"/>
    <property type="match status" value="1"/>
</dbReference>
<keyword evidence="2" id="KW-0413">Isomerase</keyword>
<dbReference type="InterPro" id="IPR024344">
    <property type="entry name" value="MDMPI_metal-binding"/>
</dbReference>
<feature type="domain" description="Mycothiol-dependent maleylpyruvate isomerase metal-binding" evidence="1">
    <location>
        <begin position="14"/>
        <end position="124"/>
    </location>
</feature>
<dbReference type="PANTHER" id="PTHR40758:SF1">
    <property type="entry name" value="CONSERVED PROTEIN"/>
    <property type="match status" value="1"/>
</dbReference>
<organism evidence="2 3">
    <name type="scientific">Actinophytocola gossypii</name>
    <dbReference type="NCBI Taxonomy" id="2812003"/>
    <lineage>
        <taxon>Bacteria</taxon>
        <taxon>Bacillati</taxon>
        <taxon>Actinomycetota</taxon>
        <taxon>Actinomycetes</taxon>
        <taxon>Pseudonocardiales</taxon>
        <taxon>Pseudonocardiaceae</taxon>
    </lineage>
</organism>
<dbReference type="InterPro" id="IPR017517">
    <property type="entry name" value="Maleyloyr_isom"/>
</dbReference>
<dbReference type="InterPro" id="IPR034660">
    <property type="entry name" value="DinB/YfiT-like"/>
</dbReference>
<dbReference type="RefSeq" id="WP_260194508.1">
    <property type="nucleotide sequence ID" value="NZ_JAFFZE010000020.1"/>
</dbReference>
<sequence>MDDKTYLDYLDADHRRLRSVVAGALGEPVPSCPGWTGADLAGHVAEVYLHKTETMRRGAEPEPWPPDLGRDPLAALDGAYRELTSEFAVREPADHSVIWYTPDQTVGFWMRRMAFETVIHRVDAELAAGVTPEPIPAELAVPGIDEVLVCMLAFAASEYPEYLADQLASCDGDTVRIDVPEASWLVRLGPDVVTVERGQADAEAVVRGSADAALRWLWRRAGNEVVELDGNRGAVGKLHGLLGVATQ</sequence>
<dbReference type="Pfam" id="PF11716">
    <property type="entry name" value="MDMPI_N"/>
    <property type="match status" value="1"/>
</dbReference>
<dbReference type="EMBL" id="JAFFZE010000020">
    <property type="protein sequence ID" value="MCT2586659.1"/>
    <property type="molecule type" value="Genomic_DNA"/>
</dbReference>
<proteinExistence type="predicted"/>
<evidence type="ECO:0000313" key="3">
    <source>
        <dbReference type="Proteomes" id="UP001156441"/>
    </source>
</evidence>
<protein>
    <submittedName>
        <fullName evidence="2">Maleylpyruvate isomerase family mycothiol-dependent enzyme</fullName>
    </submittedName>
</protein>
<name>A0ABT2JHA2_9PSEU</name>
<evidence type="ECO:0000259" key="1">
    <source>
        <dbReference type="Pfam" id="PF11716"/>
    </source>
</evidence>
<evidence type="ECO:0000313" key="2">
    <source>
        <dbReference type="EMBL" id="MCT2586659.1"/>
    </source>
</evidence>
<dbReference type="PANTHER" id="PTHR40758">
    <property type="entry name" value="CONSERVED PROTEIN"/>
    <property type="match status" value="1"/>
</dbReference>
<keyword evidence="3" id="KW-1185">Reference proteome</keyword>